<proteinExistence type="predicted"/>
<organism evidence="1 2">
    <name type="scientific">Candidatus Aramenus sulfurataquae</name>
    <dbReference type="NCBI Taxonomy" id="1326980"/>
    <lineage>
        <taxon>Archaea</taxon>
        <taxon>Thermoproteota</taxon>
        <taxon>Thermoprotei</taxon>
        <taxon>Sulfolobales</taxon>
        <taxon>Sulfolobaceae</taxon>
        <taxon>Candidatus Aramenus</taxon>
    </lineage>
</organism>
<dbReference type="EMBL" id="JZWS03000003">
    <property type="protein sequence ID" value="MEW9491316.1"/>
    <property type="molecule type" value="Genomic_DNA"/>
</dbReference>
<comment type="caution">
    <text evidence="1">The sequence shown here is derived from an EMBL/GenBank/DDBJ whole genome shotgun (WGS) entry which is preliminary data.</text>
</comment>
<evidence type="ECO:0000313" key="1">
    <source>
        <dbReference type="EMBL" id="MEW9491316.1"/>
    </source>
</evidence>
<name>A0ACC6TN73_9CREN</name>
<evidence type="ECO:0000313" key="2">
    <source>
        <dbReference type="Proteomes" id="UP000053480"/>
    </source>
</evidence>
<gene>
    <name evidence="1" type="ORF">TQ35_0003815</name>
</gene>
<dbReference type="Proteomes" id="UP000053480">
    <property type="component" value="Unassembled WGS sequence"/>
</dbReference>
<protein>
    <submittedName>
        <fullName evidence="1">Cation transporter</fullName>
    </submittedName>
</protein>
<sequence length="314" mass="35595">MLPLEKLNSASRAFLVTSVMIFGITSVEIVFAKIYNSSLLIVDSYHGFLDAFGALLYSILLKIVYRRTKRFPWGLYNLESLAILMTSGVIVFLSIDYLSTVVKANYEVPAWLSVFAWASSGITLIAYLIERSYSWIGVVRTDLLHSKLDFVMEIISGIAIISENYYFNISVIVVIILFILVDTAREVKESILSLVGASCECPIKERIYEILKGFNIDVSKVYVRRLGSFFMVYVIVRMPENAELRKAYRVRKKVNRLVYSFDSVAMVEVKIVPKKVKTTKGKRLANVFEKSANDKVDEVDRAQLKPTGKSSTRV</sequence>
<reference evidence="1" key="1">
    <citation type="submission" date="2024-07" db="EMBL/GenBank/DDBJ databases">
        <title>Metagenome and Metagenome-Assembled Genomes of Archaea from a hot spring from the geothermal field of Los Azufres, Mexico.</title>
        <authorList>
            <person name="Marin-Paredes R."/>
            <person name="Martinez-Romero E."/>
            <person name="Servin-Garciduenas L.E."/>
        </authorList>
    </citation>
    <scope>NUCLEOTIDE SEQUENCE</scope>
    <source>
        <strain evidence="1">AZ1-454</strain>
    </source>
</reference>
<accession>A0ACC6TN73</accession>